<reference evidence="6 7" key="1">
    <citation type="submission" date="2011-08" db="EMBL/GenBank/DDBJ databases">
        <title>The Genome Sequence of Clostridium orbiscindens 1_3_50AFAA.</title>
        <authorList>
            <consortium name="The Broad Institute Genome Sequencing Platform"/>
            <person name="Earl A."/>
            <person name="Ward D."/>
            <person name="Feldgarden M."/>
            <person name="Gevers D."/>
            <person name="Daigneault M."/>
            <person name="Strauss J."/>
            <person name="Allen-Vercoe E."/>
            <person name="Young S.K."/>
            <person name="Zeng Q."/>
            <person name="Gargeya S."/>
            <person name="Fitzgerald M."/>
            <person name="Haas B."/>
            <person name="Abouelleil A."/>
            <person name="Alvarado L."/>
            <person name="Arachchi H.M."/>
            <person name="Berlin A."/>
            <person name="Brown A."/>
            <person name="Chapman S.B."/>
            <person name="Chen Z."/>
            <person name="Dunbar C."/>
            <person name="Freedman E."/>
            <person name="Gearin G."/>
            <person name="Gellesch M."/>
            <person name="Goldberg J."/>
            <person name="Griggs A."/>
            <person name="Gujja S."/>
            <person name="Heiman D."/>
            <person name="Howarth C."/>
            <person name="Larson L."/>
            <person name="Lui A."/>
            <person name="MacDonald P.J.P."/>
            <person name="Montmayeur A."/>
            <person name="Murphy C."/>
            <person name="Neiman D."/>
            <person name="Pearson M."/>
            <person name="Priest M."/>
            <person name="Roberts A."/>
            <person name="Saif S."/>
            <person name="Shea T."/>
            <person name="Shenoy N."/>
            <person name="Sisk P."/>
            <person name="Stolte C."/>
            <person name="Sykes S."/>
            <person name="Wortman J."/>
            <person name="Nusbaum C."/>
            <person name="Birren B."/>
        </authorList>
    </citation>
    <scope>NUCLEOTIDE SEQUENCE [LARGE SCALE GENOMIC DNA]</scope>
    <source>
        <strain evidence="6 7">1_3_50AFAA</strain>
    </source>
</reference>
<evidence type="ECO:0000313" key="6">
    <source>
        <dbReference type="EMBL" id="KGF54332.1"/>
    </source>
</evidence>
<keyword evidence="4" id="KW-0804">Transcription</keyword>
<dbReference type="InterPro" id="IPR005119">
    <property type="entry name" value="LysR_subst-bd"/>
</dbReference>
<name>A0A096CHP5_FLAPL</name>
<sequence>MVIVNLNKYQILLKTVELGSITRAAEALGYTQSAVSRVIADLEREWDMELLTRSRTGVVLSSSGAALLPYVQAVCNAGRELEEQVAELHGLTRGTLRVATFASVSIHWLPAIMKEFLGRYPGIQFDLVSNWEFAEVEDLLRQGQADCGFLGLPAGPGLETYPLFRDELMAVLPLDHPLAKAPYYPMERFREDPYINTPEERDLEIGLIFQEEGFRPNLRYTVNDDFAALAMVEQGLGVSIRPELVLRASSYAFAAIPLERRHYRRIALAIRRGRSPSPLTARFLECVRQWVGEHFPAEQGDGV</sequence>
<evidence type="ECO:0000256" key="1">
    <source>
        <dbReference type="ARBA" id="ARBA00009437"/>
    </source>
</evidence>
<gene>
    <name evidence="6" type="ORF">HMPREF9460_02939</name>
</gene>
<dbReference type="PATRIC" id="fig|742738.3.peg.3021"/>
<evidence type="ECO:0000256" key="2">
    <source>
        <dbReference type="ARBA" id="ARBA00023015"/>
    </source>
</evidence>
<dbReference type="Pfam" id="PF03466">
    <property type="entry name" value="LysR_substrate"/>
    <property type="match status" value="1"/>
</dbReference>
<dbReference type="PANTHER" id="PTHR30346:SF0">
    <property type="entry name" value="HCA OPERON TRANSCRIPTIONAL ACTIVATOR HCAR"/>
    <property type="match status" value="1"/>
</dbReference>
<evidence type="ECO:0000259" key="5">
    <source>
        <dbReference type="PROSITE" id="PS50931"/>
    </source>
</evidence>
<dbReference type="InterPro" id="IPR036388">
    <property type="entry name" value="WH-like_DNA-bd_sf"/>
</dbReference>
<dbReference type="Gene3D" id="3.40.190.290">
    <property type="match status" value="1"/>
</dbReference>
<proteinExistence type="inferred from homology"/>
<dbReference type="HOGENOM" id="CLU_039613_6_2_9"/>
<comment type="caution">
    <text evidence="6">The sequence shown here is derived from an EMBL/GenBank/DDBJ whole genome shotgun (WGS) entry which is preliminary data.</text>
</comment>
<dbReference type="EMBL" id="ADLO01000090">
    <property type="protein sequence ID" value="KGF54332.1"/>
    <property type="molecule type" value="Genomic_DNA"/>
</dbReference>
<feature type="domain" description="HTH lysR-type" evidence="5">
    <location>
        <begin position="4"/>
        <end position="61"/>
    </location>
</feature>
<dbReference type="Proteomes" id="UP000029585">
    <property type="component" value="Unassembled WGS sequence"/>
</dbReference>
<dbReference type="InterPro" id="IPR036390">
    <property type="entry name" value="WH_DNA-bd_sf"/>
</dbReference>
<comment type="similarity">
    <text evidence="1">Belongs to the LysR transcriptional regulatory family.</text>
</comment>
<accession>A0A096CHP5</accession>
<dbReference type="GO" id="GO:0003700">
    <property type="term" value="F:DNA-binding transcription factor activity"/>
    <property type="evidence" value="ECO:0007669"/>
    <property type="project" value="InterPro"/>
</dbReference>
<dbReference type="eggNOG" id="COG0583">
    <property type="taxonomic scope" value="Bacteria"/>
</dbReference>
<dbReference type="AlphaFoldDB" id="A0A096CHP5"/>
<dbReference type="PRINTS" id="PR00039">
    <property type="entry name" value="HTHLYSR"/>
</dbReference>
<evidence type="ECO:0000256" key="4">
    <source>
        <dbReference type="ARBA" id="ARBA00023163"/>
    </source>
</evidence>
<keyword evidence="3" id="KW-0238">DNA-binding</keyword>
<dbReference type="InterPro" id="IPR000847">
    <property type="entry name" value="LysR_HTH_N"/>
</dbReference>
<dbReference type="PANTHER" id="PTHR30346">
    <property type="entry name" value="TRANSCRIPTIONAL DUAL REGULATOR HCAR-RELATED"/>
    <property type="match status" value="1"/>
</dbReference>
<dbReference type="RefSeq" id="WP_007488621.1">
    <property type="nucleotide sequence ID" value="NZ_KN174164.1"/>
</dbReference>
<keyword evidence="2" id="KW-0805">Transcription regulation</keyword>
<dbReference type="PROSITE" id="PS50931">
    <property type="entry name" value="HTH_LYSR"/>
    <property type="match status" value="1"/>
</dbReference>
<organism evidence="6 7">
    <name type="scientific">Flavonifractor plautii 1_3_50AFAA</name>
    <dbReference type="NCBI Taxonomy" id="742738"/>
    <lineage>
        <taxon>Bacteria</taxon>
        <taxon>Bacillati</taxon>
        <taxon>Bacillota</taxon>
        <taxon>Clostridia</taxon>
        <taxon>Eubacteriales</taxon>
        <taxon>Oscillospiraceae</taxon>
        <taxon>Flavonifractor</taxon>
    </lineage>
</organism>
<evidence type="ECO:0000256" key="3">
    <source>
        <dbReference type="ARBA" id="ARBA00023125"/>
    </source>
</evidence>
<dbReference type="SUPFAM" id="SSF53850">
    <property type="entry name" value="Periplasmic binding protein-like II"/>
    <property type="match status" value="1"/>
</dbReference>
<dbReference type="GeneID" id="63972342"/>
<protein>
    <recommendedName>
        <fullName evidence="5">HTH lysR-type domain-containing protein</fullName>
    </recommendedName>
</protein>
<dbReference type="Pfam" id="PF00126">
    <property type="entry name" value="HTH_1"/>
    <property type="match status" value="1"/>
</dbReference>
<dbReference type="GO" id="GO:0032993">
    <property type="term" value="C:protein-DNA complex"/>
    <property type="evidence" value="ECO:0007669"/>
    <property type="project" value="TreeGrafter"/>
</dbReference>
<evidence type="ECO:0000313" key="7">
    <source>
        <dbReference type="Proteomes" id="UP000029585"/>
    </source>
</evidence>
<dbReference type="CDD" id="cd05466">
    <property type="entry name" value="PBP2_LTTR_substrate"/>
    <property type="match status" value="1"/>
</dbReference>
<keyword evidence="7" id="KW-1185">Reference proteome</keyword>
<dbReference type="SUPFAM" id="SSF46785">
    <property type="entry name" value="Winged helix' DNA-binding domain"/>
    <property type="match status" value="1"/>
</dbReference>
<dbReference type="GO" id="GO:0003677">
    <property type="term" value="F:DNA binding"/>
    <property type="evidence" value="ECO:0007669"/>
    <property type="project" value="UniProtKB-KW"/>
</dbReference>
<dbReference type="Gene3D" id="1.10.10.10">
    <property type="entry name" value="Winged helix-like DNA-binding domain superfamily/Winged helix DNA-binding domain"/>
    <property type="match status" value="1"/>
</dbReference>